<comment type="caution">
    <text evidence="1">The sequence shown here is derived from an EMBL/GenBank/DDBJ whole genome shotgun (WGS) entry which is preliminary data.</text>
</comment>
<name>A0A6H3GZZ4_OENOE</name>
<dbReference type="EMBL" id="MLOK01000045">
    <property type="protein sequence ID" value="OIM21004.1"/>
    <property type="molecule type" value="Genomic_DNA"/>
</dbReference>
<proteinExistence type="predicted"/>
<sequence>MQNAIVNNQIHRVKSFKKILINIKTALPIEKKEQLDAETIIDRLNLALSFDKPVKLQINCEINSDKVANFTGKLLQSNKGSLLIQTNNDLKKINPTEIRFLKLI</sequence>
<dbReference type="Proteomes" id="UP000181728">
    <property type="component" value="Unassembled WGS sequence"/>
</dbReference>
<organism evidence="1 2">
    <name type="scientific">Oenococcus oeni</name>
    <name type="common">Leuconostoc oenos</name>
    <dbReference type="NCBI Taxonomy" id="1247"/>
    <lineage>
        <taxon>Bacteria</taxon>
        <taxon>Bacillati</taxon>
        <taxon>Bacillota</taxon>
        <taxon>Bacilli</taxon>
        <taxon>Lactobacillales</taxon>
        <taxon>Lactobacillaceae</taxon>
        <taxon>Oenococcus</taxon>
    </lineage>
</organism>
<protein>
    <submittedName>
        <fullName evidence="1">Uncharacterized protein</fullName>
    </submittedName>
</protein>
<dbReference type="RefSeq" id="WP_002816997.1">
    <property type="nucleotide sequence ID" value="NZ_CP014324.1"/>
</dbReference>
<evidence type="ECO:0000313" key="1">
    <source>
        <dbReference type="EMBL" id="OIM21004.1"/>
    </source>
</evidence>
<reference evidence="1 2" key="1">
    <citation type="journal article" date="2016" name="BMC Genomics">
        <title>Consensus pan-genome assembly of the specialised wine bacterium Oenococcus oeni.</title>
        <authorList>
            <person name="Sternes P.R."/>
            <person name="Borneman A.R."/>
        </authorList>
    </citation>
    <scope>NUCLEOTIDE SEQUENCE [LARGE SCALE GENOMIC DNA]</scope>
    <source>
        <strain evidence="1 2">AWRIB661</strain>
    </source>
</reference>
<evidence type="ECO:0000313" key="2">
    <source>
        <dbReference type="Proteomes" id="UP000181728"/>
    </source>
</evidence>
<dbReference type="AlphaFoldDB" id="A0A6H3GZZ4"/>
<accession>A0A6H3GZZ4</accession>
<gene>
    <name evidence="1" type="ORF">ATX59_06075</name>
</gene>
<dbReference type="GeneID" id="75065665"/>